<feature type="domain" description="NADP-dependent oxidoreductase" evidence="1">
    <location>
        <begin position="43"/>
        <end position="371"/>
    </location>
</feature>
<dbReference type="InterPro" id="IPR023210">
    <property type="entry name" value="NADP_OxRdtase_dom"/>
</dbReference>
<reference evidence="3" key="2">
    <citation type="submission" date="2015-01" db="EMBL/GenBank/DDBJ databases">
        <title>Evolutionary Origins and Diversification of the Mycorrhizal Mutualists.</title>
        <authorList>
            <consortium name="DOE Joint Genome Institute"/>
            <consortium name="Mycorrhizal Genomics Consortium"/>
            <person name="Kohler A."/>
            <person name="Kuo A."/>
            <person name="Nagy L.G."/>
            <person name="Floudas D."/>
            <person name="Copeland A."/>
            <person name="Barry K.W."/>
            <person name="Cichocki N."/>
            <person name="Veneault-Fourrey C."/>
            <person name="LaButti K."/>
            <person name="Lindquist E.A."/>
            <person name="Lipzen A."/>
            <person name="Lundell T."/>
            <person name="Morin E."/>
            <person name="Murat C."/>
            <person name="Riley R."/>
            <person name="Ohm R."/>
            <person name="Sun H."/>
            <person name="Tunlid A."/>
            <person name="Henrissat B."/>
            <person name="Grigoriev I.V."/>
            <person name="Hibbett D.S."/>
            <person name="Martin F."/>
        </authorList>
    </citation>
    <scope>NUCLEOTIDE SEQUENCE [LARGE SCALE GENOMIC DNA]</scope>
    <source>
        <strain evidence="3">MAFF 305830</strain>
    </source>
</reference>
<name>A0A0C2XEN3_SERVB</name>
<gene>
    <name evidence="2" type="ORF">M408DRAFT_330015</name>
</gene>
<proteinExistence type="predicted"/>
<dbReference type="CDD" id="cd19101">
    <property type="entry name" value="AKR_unchar"/>
    <property type="match status" value="1"/>
</dbReference>
<dbReference type="PANTHER" id="PTHR43147">
    <property type="entry name" value="PROTEIN TAS"/>
    <property type="match status" value="1"/>
</dbReference>
<dbReference type="PANTHER" id="PTHR43147:SF2">
    <property type="entry name" value="NADP-DEPENDENT OXIDOREDUCTASE DOMAIN-CONTAINING PROTEIN"/>
    <property type="match status" value="1"/>
</dbReference>
<reference evidence="2 3" key="1">
    <citation type="submission" date="2014-04" db="EMBL/GenBank/DDBJ databases">
        <authorList>
            <consortium name="DOE Joint Genome Institute"/>
            <person name="Kuo A."/>
            <person name="Zuccaro A."/>
            <person name="Kohler A."/>
            <person name="Nagy L.G."/>
            <person name="Floudas D."/>
            <person name="Copeland A."/>
            <person name="Barry K.W."/>
            <person name="Cichocki N."/>
            <person name="Veneault-Fourrey C."/>
            <person name="LaButti K."/>
            <person name="Lindquist E.A."/>
            <person name="Lipzen A."/>
            <person name="Lundell T."/>
            <person name="Morin E."/>
            <person name="Murat C."/>
            <person name="Sun H."/>
            <person name="Tunlid A."/>
            <person name="Henrissat B."/>
            <person name="Grigoriev I.V."/>
            <person name="Hibbett D.S."/>
            <person name="Martin F."/>
            <person name="Nordberg H.P."/>
            <person name="Cantor M.N."/>
            <person name="Hua S.X."/>
        </authorList>
    </citation>
    <scope>NUCLEOTIDE SEQUENCE [LARGE SCALE GENOMIC DNA]</scope>
    <source>
        <strain evidence="2 3">MAFF 305830</strain>
    </source>
</reference>
<evidence type="ECO:0000313" key="3">
    <source>
        <dbReference type="Proteomes" id="UP000054097"/>
    </source>
</evidence>
<dbReference type="HOGENOM" id="CLU_023205_4_0_1"/>
<evidence type="ECO:0000313" key="2">
    <source>
        <dbReference type="EMBL" id="KIM27582.1"/>
    </source>
</evidence>
<dbReference type="InterPro" id="IPR036812">
    <property type="entry name" value="NAD(P)_OxRdtase_dom_sf"/>
</dbReference>
<dbReference type="Proteomes" id="UP000054097">
    <property type="component" value="Unassembled WGS sequence"/>
</dbReference>
<dbReference type="OrthoDB" id="686384at2759"/>
<dbReference type="EMBL" id="KN824298">
    <property type="protein sequence ID" value="KIM27582.1"/>
    <property type="molecule type" value="Genomic_DNA"/>
</dbReference>
<organism evidence="2 3">
    <name type="scientific">Serendipita vermifera MAFF 305830</name>
    <dbReference type="NCBI Taxonomy" id="933852"/>
    <lineage>
        <taxon>Eukaryota</taxon>
        <taxon>Fungi</taxon>
        <taxon>Dikarya</taxon>
        <taxon>Basidiomycota</taxon>
        <taxon>Agaricomycotina</taxon>
        <taxon>Agaricomycetes</taxon>
        <taxon>Sebacinales</taxon>
        <taxon>Serendipitaceae</taxon>
        <taxon>Serendipita</taxon>
    </lineage>
</organism>
<dbReference type="AlphaFoldDB" id="A0A0C2XEN3"/>
<protein>
    <recommendedName>
        <fullName evidence="1">NADP-dependent oxidoreductase domain-containing protein</fullName>
    </recommendedName>
</protein>
<accession>A0A0C2XEN3</accession>
<dbReference type="STRING" id="933852.A0A0C2XEN3"/>
<dbReference type="Gene3D" id="3.20.20.100">
    <property type="entry name" value="NADP-dependent oxidoreductase domain"/>
    <property type="match status" value="1"/>
</dbReference>
<evidence type="ECO:0000259" key="1">
    <source>
        <dbReference type="Pfam" id="PF00248"/>
    </source>
</evidence>
<dbReference type="SUPFAM" id="SSF51430">
    <property type="entry name" value="NAD(P)-linked oxidoreductase"/>
    <property type="match status" value="1"/>
</dbReference>
<keyword evidence="3" id="KW-1185">Reference proteome</keyword>
<dbReference type="Pfam" id="PF00248">
    <property type="entry name" value="Aldo_ket_red"/>
    <property type="match status" value="1"/>
</dbReference>
<sequence length="392" mass="43381">MVAAPTVCDDLGTSPYTPSETFKLAIPHSCHPTSFVEVPRVWTGLWQLSSPAWGTAPAARIRREMKKHVDKGFVAFAMADHYGSAEQLFGHFRSTLPPAASTRVLGATKWCVFRAPPQGDLSHSYVEEAVRERIKRMRGTSDQGGSGRVDLLQLHWQDYSDKRYLQALHILASLRSSDPYYPSAKADNAVRIGGVGLVNFDTARVDEICTSVGRGVIVTNQVQFSLIDIRPLYGMADVCKRHGVKLLTYGTLCGGFLSDKWLYAPEPNRYHEEPTLRDPLTPSQKKYLDIILSAWGTWALFQQLLVVLRRIGDYHGGVSIANVATRWVLDHDFVGAVIIGARLGVSDNTDDNRAVFGWRLSKDDHAMIANVLQKSGGGELIHTIGDCGAEYR</sequence>